<sequence length="338" mass="37826">MEHGKDAKLVAELKNNSNPQKIFEPKSINRKAVFRPILTSPFTAKWPSISNADANMLFHTFLALLRSDRIQKLVVRKNASLPRQSARKTKLKNEKRKARLLLADLMQNGIAPPSTEACKAENGDTEAITPVEERPERNAIICGLNSITRMLEEEIADRTHSEISTDTEKHQPSMIFVCNADVSPTSLTSHLPLLVATYNAVCQRSVLLMPLPLGSQLALSDAVNLRRCGMISIDNEALKALKDDEIQSKVSDLELKFGKAEVQPIRMTWLEEAAATARSNKDHLRQKVPKMDLIAPHIKHLASSTPLDINKKKELKKAKRTERKVNRKARATAKIKKT</sequence>
<dbReference type="InParanoid" id="A0A316VA37"/>
<dbReference type="Gene3D" id="3.30.1330.30">
    <property type="match status" value="1"/>
</dbReference>
<dbReference type="OrthoDB" id="20109at2759"/>
<dbReference type="GO" id="GO:0008033">
    <property type="term" value="P:tRNA processing"/>
    <property type="evidence" value="ECO:0007669"/>
    <property type="project" value="InterPro"/>
</dbReference>
<proteinExistence type="predicted"/>
<dbReference type="EMBL" id="KZ819604">
    <property type="protein sequence ID" value="PWN33311.1"/>
    <property type="molecule type" value="Genomic_DNA"/>
</dbReference>
<accession>A0A316VA37</accession>
<evidence type="ECO:0000256" key="1">
    <source>
        <dbReference type="SAM" id="MobiDB-lite"/>
    </source>
</evidence>
<dbReference type="GO" id="GO:0006364">
    <property type="term" value="P:rRNA processing"/>
    <property type="evidence" value="ECO:0007669"/>
    <property type="project" value="InterPro"/>
</dbReference>
<dbReference type="PANTHER" id="PTHR28272">
    <property type="entry name" value="RIBONUCLEASES P/MRP PROTEIN SUBUNIT POP3"/>
    <property type="match status" value="1"/>
</dbReference>
<dbReference type="STRING" id="1280837.A0A316VA37"/>
<dbReference type="InterPro" id="IPR029064">
    <property type="entry name" value="Ribosomal_eL30-like_sf"/>
</dbReference>
<protein>
    <submittedName>
        <fullName evidence="2">Uncharacterized protein</fullName>
    </submittedName>
</protein>
<dbReference type="GO" id="GO:0005655">
    <property type="term" value="C:nucleolar ribonuclease P complex"/>
    <property type="evidence" value="ECO:0007669"/>
    <property type="project" value="TreeGrafter"/>
</dbReference>
<feature type="region of interest" description="Disordered" evidence="1">
    <location>
        <begin position="309"/>
        <end position="338"/>
    </location>
</feature>
<dbReference type="GeneID" id="37024339"/>
<dbReference type="InterPro" id="IPR013241">
    <property type="entry name" value="RNase_P_Pop3"/>
</dbReference>
<dbReference type="RefSeq" id="XP_025353613.1">
    <property type="nucleotide sequence ID" value="XM_025502558.1"/>
</dbReference>
<keyword evidence="3" id="KW-1185">Reference proteome</keyword>
<dbReference type="Proteomes" id="UP000245771">
    <property type="component" value="Unassembled WGS sequence"/>
</dbReference>
<dbReference type="GO" id="GO:0004526">
    <property type="term" value="F:ribonuclease P activity"/>
    <property type="evidence" value="ECO:0007669"/>
    <property type="project" value="TreeGrafter"/>
</dbReference>
<evidence type="ECO:0000313" key="2">
    <source>
        <dbReference type="EMBL" id="PWN33311.1"/>
    </source>
</evidence>
<dbReference type="Pfam" id="PF08228">
    <property type="entry name" value="RNase_P_pop3"/>
    <property type="match status" value="1"/>
</dbReference>
<organism evidence="2 3">
    <name type="scientific">Meira miltonrushii</name>
    <dbReference type="NCBI Taxonomy" id="1280837"/>
    <lineage>
        <taxon>Eukaryota</taxon>
        <taxon>Fungi</taxon>
        <taxon>Dikarya</taxon>
        <taxon>Basidiomycota</taxon>
        <taxon>Ustilaginomycotina</taxon>
        <taxon>Exobasidiomycetes</taxon>
        <taxon>Exobasidiales</taxon>
        <taxon>Brachybasidiaceae</taxon>
        <taxon>Meira</taxon>
    </lineage>
</organism>
<dbReference type="GO" id="GO:0000172">
    <property type="term" value="C:ribonuclease MRP complex"/>
    <property type="evidence" value="ECO:0007669"/>
    <property type="project" value="TreeGrafter"/>
</dbReference>
<name>A0A316VA37_9BASI</name>
<reference evidence="2 3" key="1">
    <citation type="journal article" date="2018" name="Mol. Biol. Evol.">
        <title>Broad Genomic Sampling Reveals a Smut Pathogenic Ancestry of the Fungal Clade Ustilaginomycotina.</title>
        <authorList>
            <person name="Kijpornyongpan T."/>
            <person name="Mondo S.J."/>
            <person name="Barry K."/>
            <person name="Sandor L."/>
            <person name="Lee J."/>
            <person name="Lipzen A."/>
            <person name="Pangilinan J."/>
            <person name="LaButti K."/>
            <person name="Hainaut M."/>
            <person name="Henrissat B."/>
            <person name="Grigoriev I.V."/>
            <person name="Spatafora J.W."/>
            <person name="Aime M.C."/>
        </authorList>
    </citation>
    <scope>NUCLEOTIDE SEQUENCE [LARGE SCALE GENOMIC DNA]</scope>
    <source>
        <strain evidence="2 3">MCA 3882</strain>
    </source>
</reference>
<dbReference type="PANTHER" id="PTHR28272:SF1">
    <property type="entry name" value="RIBONUCLEASES P_MRP PROTEIN SUBUNIT POP3"/>
    <property type="match status" value="1"/>
</dbReference>
<evidence type="ECO:0000313" key="3">
    <source>
        <dbReference type="Proteomes" id="UP000245771"/>
    </source>
</evidence>
<gene>
    <name evidence="2" type="ORF">FA14DRAFT_60890</name>
</gene>
<dbReference type="AlphaFoldDB" id="A0A316VA37"/>
<dbReference type="GO" id="GO:0005829">
    <property type="term" value="C:cytosol"/>
    <property type="evidence" value="ECO:0007669"/>
    <property type="project" value="TreeGrafter"/>
</dbReference>
<dbReference type="GO" id="GO:0034965">
    <property type="term" value="P:intronic box C/D snoRNA processing"/>
    <property type="evidence" value="ECO:0007669"/>
    <property type="project" value="TreeGrafter"/>
</dbReference>
<feature type="compositionally biased region" description="Basic residues" evidence="1">
    <location>
        <begin position="313"/>
        <end position="338"/>
    </location>
</feature>
<dbReference type="GO" id="GO:0000171">
    <property type="term" value="F:ribonuclease MRP activity"/>
    <property type="evidence" value="ECO:0007669"/>
    <property type="project" value="TreeGrafter"/>
</dbReference>